<proteinExistence type="predicted"/>
<keyword evidence="2" id="KW-1185">Reference proteome</keyword>
<dbReference type="EMBL" id="WMBF01000385">
    <property type="protein sequence ID" value="MBW5424853.1"/>
    <property type="molecule type" value="Genomic_DNA"/>
</dbReference>
<name>A0ABS6YTU0_9ACTN</name>
<organism evidence="1 2">
    <name type="scientific">Streptomyces anatolicus</name>
    <dbReference type="NCBI Taxonomy" id="2675858"/>
    <lineage>
        <taxon>Bacteria</taxon>
        <taxon>Bacillati</taxon>
        <taxon>Actinomycetota</taxon>
        <taxon>Actinomycetes</taxon>
        <taxon>Kitasatosporales</taxon>
        <taxon>Streptomycetaceae</taxon>
        <taxon>Streptomyces</taxon>
    </lineage>
</organism>
<dbReference type="RefSeq" id="WP_219691268.1">
    <property type="nucleotide sequence ID" value="NZ_WMBF01000385.1"/>
</dbReference>
<evidence type="ECO:0008006" key="3">
    <source>
        <dbReference type="Google" id="ProtNLM"/>
    </source>
</evidence>
<gene>
    <name evidence="1" type="ORF">GKQ77_25350</name>
</gene>
<protein>
    <recommendedName>
        <fullName evidence="3">SH3 domain-containing protein</fullName>
    </recommendedName>
</protein>
<reference evidence="1 2" key="1">
    <citation type="submission" date="2019-11" db="EMBL/GenBank/DDBJ databases">
        <authorList>
            <person name="Ay H."/>
        </authorList>
    </citation>
    <scope>NUCLEOTIDE SEQUENCE [LARGE SCALE GENOMIC DNA]</scope>
    <source>
        <strain evidence="1 2">BG9H</strain>
    </source>
</reference>
<comment type="caution">
    <text evidence="1">The sequence shown here is derived from an EMBL/GenBank/DDBJ whole genome shotgun (WGS) entry which is preliminary data.</text>
</comment>
<sequence length="49" mass="5433">MASVWLQRLTFLASVRGENVNGEFSWLKVKDPSTGVTGYINAAYCELIP</sequence>
<evidence type="ECO:0000313" key="2">
    <source>
        <dbReference type="Proteomes" id="UP001197114"/>
    </source>
</evidence>
<accession>A0ABS6YTU0</accession>
<dbReference type="Proteomes" id="UP001197114">
    <property type="component" value="Unassembled WGS sequence"/>
</dbReference>
<evidence type="ECO:0000313" key="1">
    <source>
        <dbReference type="EMBL" id="MBW5424853.1"/>
    </source>
</evidence>